<evidence type="ECO:0000256" key="1">
    <source>
        <dbReference type="SAM" id="SignalP"/>
    </source>
</evidence>
<dbReference type="Proteomes" id="UP000186110">
    <property type="component" value="Chromosome"/>
</dbReference>
<dbReference type="AlphaFoldDB" id="A0A1P8K575"/>
<keyword evidence="3" id="KW-1185">Reference proteome</keyword>
<evidence type="ECO:0008006" key="4">
    <source>
        <dbReference type="Google" id="ProtNLM"/>
    </source>
</evidence>
<reference evidence="2 3" key="1">
    <citation type="submission" date="2017-01" db="EMBL/GenBank/DDBJ databases">
        <authorList>
            <person name="Mah S.A."/>
            <person name="Swanson W.J."/>
            <person name="Moy G.W."/>
            <person name="Vacquier V.D."/>
        </authorList>
    </citation>
    <scope>NUCLEOTIDE SEQUENCE [LARGE SCALE GENOMIC DNA]</scope>
    <source>
        <strain evidence="2 3">DSM 22694</strain>
    </source>
</reference>
<name>A0A1P8K575_9BURK</name>
<dbReference type="RefSeq" id="WP_029706340.1">
    <property type="nucleotide sequence ID" value="NZ_CP019239.1"/>
</dbReference>
<evidence type="ECO:0000313" key="2">
    <source>
        <dbReference type="EMBL" id="APW41147.1"/>
    </source>
</evidence>
<proteinExistence type="predicted"/>
<dbReference type="SUPFAM" id="SSF53850">
    <property type="entry name" value="Periplasmic binding protein-like II"/>
    <property type="match status" value="1"/>
</dbReference>
<evidence type="ECO:0000313" key="3">
    <source>
        <dbReference type="Proteomes" id="UP000186110"/>
    </source>
</evidence>
<accession>A0A1P8K575</accession>
<keyword evidence="1" id="KW-0732">Signal</keyword>
<sequence length="291" mass="31517">MLPRRQVLGGMAVALASPLMAHAALSIARIAVPGDVADDLPRFLEGRDVATLQHFRGPHARRDVMELAFLLREMHRALPALAVELVRIDSYERLLIELSAGRVDALGTSAWQLDLAQAGTTITRSSALLANGEFVVGMYTAPGNQAALAVRKRAQLKDLTVVSNSAWTADWNTLGKLGLKQVMDVKTWNQMVLMVANRRADLLLAPFPAKPSLELVHEGNTLVPVKGVSVALIGSRHLAAAHTPAGRQIADKIFPALAARVQDGSLRRAYTECGFRNPQTAKWPLINPVRA</sequence>
<feature type="signal peptide" evidence="1">
    <location>
        <begin position="1"/>
        <end position="23"/>
    </location>
</feature>
<feature type="chain" id="PRO_5010228164" description="Solute-binding protein family 3/N-terminal domain-containing protein" evidence="1">
    <location>
        <begin position="24"/>
        <end position="291"/>
    </location>
</feature>
<dbReference type="STRING" id="1484693.RS694_00360"/>
<dbReference type="KEGG" id="rsb:RS694_00360"/>
<protein>
    <recommendedName>
        <fullName evidence="4">Solute-binding protein family 3/N-terminal domain-containing protein</fullName>
    </recommendedName>
</protein>
<dbReference type="EMBL" id="CP019239">
    <property type="protein sequence ID" value="APW41147.1"/>
    <property type="molecule type" value="Genomic_DNA"/>
</dbReference>
<organism evidence="2 3">
    <name type="scientific">Rhodoferax saidenbachensis</name>
    <dbReference type="NCBI Taxonomy" id="1484693"/>
    <lineage>
        <taxon>Bacteria</taxon>
        <taxon>Pseudomonadati</taxon>
        <taxon>Pseudomonadota</taxon>
        <taxon>Betaproteobacteria</taxon>
        <taxon>Burkholderiales</taxon>
        <taxon>Comamonadaceae</taxon>
        <taxon>Rhodoferax</taxon>
    </lineage>
</organism>
<dbReference type="eggNOG" id="COG0840">
    <property type="taxonomic scope" value="Bacteria"/>
</dbReference>
<gene>
    <name evidence="2" type="ORF">RS694_00360</name>
</gene>